<feature type="coiled-coil region" evidence="11">
    <location>
        <begin position="434"/>
        <end position="475"/>
    </location>
</feature>
<dbReference type="Proteomes" id="UP000199592">
    <property type="component" value="Unassembled WGS sequence"/>
</dbReference>
<dbReference type="GO" id="GO:0034335">
    <property type="term" value="F:DNA negative supercoiling activity"/>
    <property type="evidence" value="ECO:0007669"/>
    <property type="project" value="UniProtKB-ARBA"/>
</dbReference>
<protein>
    <recommendedName>
        <fullName evidence="9">DNA gyrase subunit A</fullName>
        <ecNumber evidence="9">5.6.2.2</ecNumber>
    </recommendedName>
</protein>
<sequence length="841" mass="94324">MAEGEKLIPINIEDEMKSAYIDYSMSVIVSRALPDVRDGLKPVHRRVLFGMHELGVRSTGSHKKSARIVGEVLGKYHPHGDSSVYDTMVRMAQEWSLRYMLIDGQGNFGSVDGDSPAAMRYTEAKMRKIADEMLADIDKDTVDHQLNFDDTIEEPTVLPTRVPNLLVNGASGIAVGMATNMPPHNLSEVVDGTIAYIDNNDIEIEELISHIKAPDFPTGGIIYGYDGVKEAFHTGRGRVVMRAKASFEEVQGRECIIVTEIPYQVNKADMIKKTADLVNDKKIEGIASIRDESDRKGMRIVYILKRDAIPNIVLNTLYKYTALQSSFSVNNIALVNGRPQLLNLKEIIHHFVEHRHEVVVRRTKYELKKAEDRAHILEGLIIASDNIDEVIAIIRGSANVDEARNSLMERFKLTEIQAKAIVEMRLRQLTGLEQDKLREEHAELLKTIEDLKDILDKKERRMQIIKDELLEVKDKYGDERRSEINYAGGDLSIEDMIPDEQVVITISHAGYIKRTPLSEYKTQNRGGVGQKASSTRNEDFLEHLFVGTNHQYMLFFTQNGKCFWMRVYEIPEGSRTSKGRAIQNLINIESEDKVKAFICTQDLKDEDYVNSHYVIMATKKGTVKKTSLEQYSRPRQNGINAITVKDGDELLEAKLTTGTSQIFLGLKSGKAIRFEESKTRPMGRNASGVRGITLANDKDEVIGMVSVHNFEDDILVVSENGYGKRSNLDDYRVTNRGGKGVKTISITDKTGGLVAIKNVTDTDDLMIINKSGIAIRMSVEDLRVMGRATQGVRLINLRDGDSIAAVAKVMKEDDPIEETDIMDIEVKGEDGTAIDNDKSEE</sequence>
<dbReference type="EC" id="5.6.2.2" evidence="9"/>
<evidence type="ECO:0000256" key="11">
    <source>
        <dbReference type="SAM" id="Coils"/>
    </source>
</evidence>
<evidence type="ECO:0000256" key="6">
    <source>
        <dbReference type="ARBA" id="ARBA00023125"/>
    </source>
</evidence>
<keyword evidence="14" id="KW-1185">Reference proteome</keyword>
<feature type="short sequence motif" description="GyrA-box" evidence="9">
    <location>
        <begin position="523"/>
        <end position="529"/>
    </location>
</feature>
<evidence type="ECO:0000256" key="8">
    <source>
        <dbReference type="ARBA" id="ARBA00063644"/>
    </source>
</evidence>
<keyword evidence="6 9" id="KW-0238">DNA-binding</keyword>
<dbReference type="RefSeq" id="WP_090297887.1">
    <property type="nucleotide sequence ID" value="NZ_FNKI01000003.1"/>
</dbReference>
<keyword evidence="5 9" id="KW-0799">Topoisomerase</keyword>
<keyword evidence="9" id="KW-0963">Cytoplasm</keyword>
<evidence type="ECO:0000313" key="14">
    <source>
        <dbReference type="Proteomes" id="UP000199592"/>
    </source>
</evidence>
<accession>A0A1H2XTV4</accession>
<dbReference type="InterPro" id="IPR035516">
    <property type="entry name" value="Gyrase/topoIV_suA_C"/>
</dbReference>
<comment type="miscellaneous">
    <text evidence="9">Few gyrases are as efficient as E.coli at forming negative supercoils. Not all organisms have 2 type II topoisomerases; in organisms with a single type II topoisomerase this enzyme also has to decatenate newly replicated chromosomes.</text>
</comment>
<dbReference type="GO" id="GO:0005524">
    <property type="term" value="F:ATP binding"/>
    <property type="evidence" value="ECO:0007669"/>
    <property type="project" value="UniProtKB-UniRule"/>
</dbReference>
<dbReference type="InterPro" id="IPR006691">
    <property type="entry name" value="GyrA/parC_rep"/>
</dbReference>
<dbReference type="InterPro" id="IPR013760">
    <property type="entry name" value="Topo_IIA-like_dom_sf"/>
</dbReference>
<evidence type="ECO:0000256" key="1">
    <source>
        <dbReference type="ARBA" id="ARBA00000185"/>
    </source>
</evidence>
<evidence type="ECO:0000256" key="4">
    <source>
        <dbReference type="ARBA" id="ARBA00022840"/>
    </source>
</evidence>
<evidence type="ECO:0000256" key="10">
    <source>
        <dbReference type="PROSITE-ProRule" id="PRU01384"/>
    </source>
</evidence>
<dbReference type="PANTHER" id="PTHR43493">
    <property type="entry name" value="DNA GYRASE/TOPOISOMERASE SUBUNIT A"/>
    <property type="match status" value="1"/>
</dbReference>
<dbReference type="Pfam" id="PF03989">
    <property type="entry name" value="DNA_gyraseA_C"/>
    <property type="match status" value="6"/>
</dbReference>
<dbReference type="InterPro" id="IPR013758">
    <property type="entry name" value="Topo_IIA_A/C_ab"/>
</dbReference>
<comment type="subunit">
    <text evidence="8">Heterotetramer composed of ParC and ParE.</text>
</comment>
<name>A0A1H2XTV4_9FLAO</name>
<dbReference type="AlphaFoldDB" id="A0A1H2XTV4"/>
<feature type="active site" description="O-(5'-phospho-DNA)-tyrosine intermediate" evidence="9 10">
    <location>
        <position position="121"/>
    </location>
</feature>
<dbReference type="FunFam" id="3.90.199.10:FF:000001">
    <property type="entry name" value="DNA gyrase subunit A"/>
    <property type="match status" value="1"/>
</dbReference>
<evidence type="ECO:0000259" key="12">
    <source>
        <dbReference type="PROSITE" id="PS52040"/>
    </source>
</evidence>
<dbReference type="OrthoDB" id="9806486at2"/>
<feature type="domain" description="Topo IIA-type catalytic" evidence="12">
    <location>
        <begin position="33"/>
        <end position="496"/>
    </location>
</feature>
<dbReference type="FunFam" id="3.30.1360.40:FF:000002">
    <property type="entry name" value="DNA gyrase subunit A"/>
    <property type="match status" value="1"/>
</dbReference>
<dbReference type="Gene3D" id="1.10.268.10">
    <property type="entry name" value="Topoisomerase, domain 3"/>
    <property type="match status" value="1"/>
</dbReference>
<dbReference type="FunFam" id="1.10.268.10:FF:000001">
    <property type="entry name" value="DNA gyrase subunit A"/>
    <property type="match status" value="1"/>
</dbReference>
<comment type="subcellular location">
    <subcellularLocation>
        <location evidence="9">Cytoplasm</location>
    </subcellularLocation>
</comment>
<dbReference type="GO" id="GO:0006265">
    <property type="term" value="P:DNA topological change"/>
    <property type="evidence" value="ECO:0007669"/>
    <property type="project" value="UniProtKB-UniRule"/>
</dbReference>
<comment type="function">
    <text evidence="9">A type II topoisomerase that negatively supercoils closed circular double-stranded (ds) DNA in an ATP-dependent manner to modulate DNA topology and maintain chromosomes in an underwound state. Negative supercoiling favors strand separation, and DNA replication, transcription, recombination and repair, all of which involve strand separation. Also able to catalyze the interconversion of other topological isomers of dsDNA rings, including catenanes and knotted rings. Type II topoisomerases break and join 2 DNA strands simultaneously in an ATP-dependent manner.</text>
</comment>
<comment type="subunit">
    <text evidence="9">Heterotetramer, composed of two GyrA and two GyrB chains. In the heterotetramer, GyrA contains the active site tyrosine that forms a transient covalent intermediate with DNA, while GyrB binds cofactors and catalyzes ATP hydrolysis.</text>
</comment>
<gene>
    <name evidence="9" type="primary">gyrA</name>
    <name evidence="13" type="ORF">SAMN04487892_2821</name>
</gene>
<dbReference type="SUPFAM" id="SSF101904">
    <property type="entry name" value="GyrA/ParC C-terminal domain-like"/>
    <property type="match status" value="1"/>
</dbReference>
<dbReference type="PANTHER" id="PTHR43493:SF5">
    <property type="entry name" value="DNA GYRASE SUBUNIT A, CHLOROPLASTIC_MITOCHONDRIAL"/>
    <property type="match status" value="1"/>
</dbReference>
<dbReference type="SUPFAM" id="SSF56719">
    <property type="entry name" value="Type II DNA topoisomerase"/>
    <property type="match status" value="1"/>
</dbReference>
<reference evidence="14" key="1">
    <citation type="submission" date="2016-10" db="EMBL/GenBank/DDBJ databases">
        <authorList>
            <person name="Varghese N."/>
            <person name="Submissions S."/>
        </authorList>
    </citation>
    <scope>NUCLEOTIDE SEQUENCE [LARGE SCALE GENOMIC DNA]</scope>
    <source>
        <strain evidence="14">DSM 25030</strain>
    </source>
</reference>
<keyword evidence="11" id="KW-0175">Coiled coil</keyword>
<dbReference type="InterPro" id="IPR050220">
    <property type="entry name" value="Type_II_DNA_Topoisomerases"/>
</dbReference>
<organism evidence="13 14">
    <name type="scientific">Flagellimonas zhangzhouensis</name>
    <dbReference type="NCBI Taxonomy" id="1073328"/>
    <lineage>
        <taxon>Bacteria</taxon>
        <taxon>Pseudomonadati</taxon>
        <taxon>Bacteroidota</taxon>
        <taxon>Flavobacteriia</taxon>
        <taxon>Flavobacteriales</taxon>
        <taxon>Flavobacteriaceae</taxon>
        <taxon>Flagellimonas</taxon>
    </lineage>
</organism>
<evidence type="ECO:0000256" key="7">
    <source>
        <dbReference type="ARBA" id="ARBA00023235"/>
    </source>
</evidence>
<evidence type="ECO:0000256" key="2">
    <source>
        <dbReference type="ARBA" id="ARBA00008263"/>
    </source>
</evidence>
<dbReference type="PROSITE" id="PS52040">
    <property type="entry name" value="TOPO_IIA"/>
    <property type="match status" value="1"/>
</dbReference>
<evidence type="ECO:0000313" key="13">
    <source>
        <dbReference type="EMBL" id="SDW96247.1"/>
    </source>
</evidence>
<dbReference type="SMART" id="SM00434">
    <property type="entry name" value="TOP4c"/>
    <property type="match status" value="1"/>
</dbReference>
<evidence type="ECO:0000256" key="9">
    <source>
        <dbReference type="HAMAP-Rule" id="MF_01897"/>
    </source>
</evidence>
<dbReference type="GO" id="GO:0005694">
    <property type="term" value="C:chromosome"/>
    <property type="evidence" value="ECO:0007669"/>
    <property type="project" value="InterPro"/>
</dbReference>
<dbReference type="Gene3D" id="3.90.199.10">
    <property type="entry name" value="Topoisomerase II, domain 5"/>
    <property type="match status" value="1"/>
</dbReference>
<dbReference type="Gene3D" id="2.120.10.90">
    <property type="entry name" value="DNA gyrase/topoisomerase IV, subunit A, C-terminal"/>
    <property type="match status" value="1"/>
</dbReference>
<evidence type="ECO:0000256" key="5">
    <source>
        <dbReference type="ARBA" id="ARBA00023029"/>
    </source>
</evidence>
<dbReference type="Pfam" id="PF00521">
    <property type="entry name" value="DNA_topoisoIV"/>
    <property type="match status" value="1"/>
</dbReference>
<proteinExistence type="inferred from homology"/>
<dbReference type="GO" id="GO:0003677">
    <property type="term" value="F:DNA binding"/>
    <property type="evidence" value="ECO:0007669"/>
    <property type="project" value="UniProtKB-UniRule"/>
</dbReference>
<comment type="similarity">
    <text evidence="2 9">Belongs to the type II topoisomerase GyrA/ParC subunit family.</text>
</comment>
<keyword evidence="3 9" id="KW-0547">Nucleotide-binding</keyword>
<comment type="catalytic activity">
    <reaction evidence="1 9 10">
        <text>ATP-dependent breakage, passage and rejoining of double-stranded DNA.</text>
        <dbReference type="EC" id="5.6.2.2"/>
    </reaction>
</comment>
<dbReference type="InterPro" id="IPR013757">
    <property type="entry name" value="Topo_IIA_A_a_sf"/>
</dbReference>
<dbReference type="InterPro" id="IPR002205">
    <property type="entry name" value="Topo_IIA_dom_A"/>
</dbReference>
<dbReference type="EMBL" id="FNMY01000004">
    <property type="protein sequence ID" value="SDW96247.1"/>
    <property type="molecule type" value="Genomic_DNA"/>
</dbReference>
<dbReference type="NCBIfam" id="NF004044">
    <property type="entry name" value="PRK05561.1"/>
    <property type="match status" value="1"/>
</dbReference>
<dbReference type="GO" id="GO:0005737">
    <property type="term" value="C:cytoplasm"/>
    <property type="evidence" value="ECO:0007669"/>
    <property type="project" value="UniProtKB-SubCell"/>
</dbReference>
<keyword evidence="7 9" id="KW-0413">Isomerase</keyword>
<dbReference type="NCBIfam" id="NF004043">
    <property type="entry name" value="PRK05560.1"/>
    <property type="match status" value="1"/>
</dbReference>
<dbReference type="HAMAP" id="MF_01897">
    <property type="entry name" value="GyrA"/>
    <property type="match status" value="1"/>
</dbReference>
<dbReference type="STRING" id="1073328.SAMN05216294_2829"/>
<dbReference type="GO" id="GO:0009330">
    <property type="term" value="C:DNA topoisomerase type II (double strand cut, ATP-hydrolyzing) complex"/>
    <property type="evidence" value="ECO:0007669"/>
    <property type="project" value="TreeGrafter"/>
</dbReference>
<keyword evidence="4 9" id="KW-0067">ATP-binding</keyword>
<dbReference type="FunFam" id="2.120.10.90:FF:000005">
    <property type="entry name" value="DNA topoisomerase 4 subunit A"/>
    <property type="match status" value="1"/>
</dbReference>
<dbReference type="InterPro" id="IPR005743">
    <property type="entry name" value="GyrA"/>
</dbReference>
<dbReference type="Gene3D" id="3.30.1360.40">
    <property type="match status" value="1"/>
</dbReference>
<dbReference type="CDD" id="cd00187">
    <property type="entry name" value="TOP4c"/>
    <property type="match status" value="1"/>
</dbReference>
<evidence type="ECO:0000256" key="3">
    <source>
        <dbReference type="ARBA" id="ARBA00022741"/>
    </source>
</evidence>
<dbReference type="GO" id="GO:0006261">
    <property type="term" value="P:DNA-templated DNA replication"/>
    <property type="evidence" value="ECO:0007669"/>
    <property type="project" value="UniProtKB-UniRule"/>
</dbReference>
<dbReference type="NCBIfam" id="TIGR01063">
    <property type="entry name" value="gyrA"/>
    <property type="match status" value="1"/>
</dbReference>